<name>A0A438BKJ5_9NOCA</name>
<evidence type="ECO:0000256" key="4">
    <source>
        <dbReference type="ARBA" id="ARBA00025742"/>
    </source>
</evidence>
<gene>
    <name evidence="6" type="ORF">EGT67_03560</name>
</gene>
<evidence type="ECO:0000256" key="3">
    <source>
        <dbReference type="ARBA" id="ARBA00023004"/>
    </source>
</evidence>
<proteinExistence type="inferred from homology"/>
<dbReference type="RefSeq" id="WP_127914616.1">
    <property type="nucleotide sequence ID" value="NZ_RKLP01000001.1"/>
</dbReference>
<dbReference type="Pfam" id="PF00149">
    <property type="entry name" value="Metallophos"/>
    <property type="match status" value="1"/>
</dbReference>
<dbReference type="PANTHER" id="PTHR42988:SF2">
    <property type="entry name" value="CYCLIC NUCLEOTIDE PHOSPHODIESTERASE CBUA0032-RELATED"/>
    <property type="match status" value="1"/>
</dbReference>
<dbReference type="InterPro" id="IPR029052">
    <property type="entry name" value="Metallo-depent_PP-like"/>
</dbReference>
<dbReference type="SUPFAM" id="SSF56300">
    <property type="entry name" value="Metallo-dependent phosphatases"/>
    <property type="match status" value="1"/>
</dbReference>
<dbReference type="OrthoDB" id="5241795at2"/>
<keyword evidence="3" id="KW-0408">Iron</keyword>
<dbReference type="PANTHER" id="PTHR42988">
    <property type="entry name" value="PHOSPHOHYDROLASE"/>
    <property type="match status" value="1"/>
</dbReference>
<dbReference type="AlphaFoldDB" id="A0A438BKJ5"/>
<evidence type="ECO:0000259" key="5">
    <source>
        <dbReference type="Pfam" id="PF00149"/>
    </source>
</evidence>
<reference evidence="6 7" key="1">
    <citation type="submission" date="2018-11" db="EMBL/GenBank/DDBJ databases">
        <title>Rhodococcus spongicola sp. nov. and Rhodococcus xishaensis sp. nov. from marine sponges.</title>
        <authorList>
            <person name="Li L."/>
            <person name="Lin H.W."/>
        </authorList>
    </citation>
    <scope>NUCLEOTIDE SEQUENCE [LARGE SCALE GENOMIC DNA]</scope>
    <source>
        <strain evidence="6 7">CCTCC AB2014297</strain>
    </source>
</reference>
<comment type="caution">
    <text evidence="6">The sequence shown here is derived from an EMBL/GenBank/DDBJ whole genome shotgun (WGS) entry which is preliminary data.</text>
</comment>
<evidence type="ECO:0000256" key="2">
    <source>
        <dbReference type="ARBA" id="ARBA00022801"/>
    </source>
</evidence>
<dbReference type="GO" id="GO:0004112">
    <property type="term" value="F:cyclic-nucleotide phosphodiesterase activity"/>
    <property type="evidence" value="ECO:0007669"/>
    <property type="project" value="InterPro"/>
</dbReference>
<evidence type="ECO:0000256" key="1">
    <source>
        <dbReference type="ARBA" id="ARBA00022723"/>
    </source>
</evidence>
<evidence type="ECO:0000313" key="7">
    <source>
        <dbReference type="Proteomes" id="UP000286208"/>
    </source>
</evidence>
<comment type="similarity">
    <text evidence="4">Belongs to the cyclic nucleotide phosphodiesterase class-III family.</text>
</comment>
<evidence type="ECO:0000313" key="6">
    <source>
        <dbReference type="EMBL" id="RVW11494.1"/>
    </source>
</evidence>
<keyword evidence="7" id="KW-1185">Reference proteome</keyword>
<protein>
    <submittedName>
        <fullName evidence="6">Phosphodiesterase</fullName>
    </submittedName>
</protein>
<keyword evidence="1" id="KW-0479">Metal-binding</keyword>
<sequence>MSEYGQPDHYILHVSDTHFVADGELLHGKVDSDANLGRLFDRLDRAGQRPQAIVFTGDLADAGNPQAYARLRDLVEPAAEKLGAKVIWVMGNHDSRPEFRAGLLGAEPTQESVDMVHDIDGLRIIALDSTVPGHHHGEITDEQIDWLRDVLATPAPHGTLLTLHHPPVPSPIEMLESVELRDQRRLEDVLRGTDVRAILGGHLHYSTTCTFAGIPVSVASATCYTQDLFPSGGGMRGQDSGQSFNLVHVYSDRILHTVVPVEEGPTLYEVTLEQLRYFQSLSPEEQLAAMAQSTSH</sequence>
<dbReference type="GO" id="GO:0046872">
    <property type="term" value="F:metal ion binding"/>
    <property type="evidence" value="ECO:0007669"/>
    <property type="project" value="UniProtKB-KW"/>
</dbReference>
<dbReference type="InterPro" id="IPR004843">
    <property type="entry name" value="Calcineurin-like_PHP"/>
</dbReference>
<dbReference type="Gene3D" id="3.60.21.10">
    <property type="match status" value="1"/>
</dbReference>
<dbReference type="EMBL" id="RKLP01000001">
    <property type="protein sequence ID" value="RVW11494.1"/>
    <property type="molecule type" value="Genomic_DNA"/>
</dbReference>
<keyword evidence="2" id="KW-0378">Hydrolase</keyword>
<dbReference type="InterPro" id="IPR050884">
    <property type="entry name" value="CNP_phosphodiesterase-III"/>
</dbReference>
<dbReference type="InterPro" id="IPR026575">
    <property type="entry name" value="GpdQ/CpdA-like"/>
</dbReference>
<organism evidence="6 7">
    <name type="scientific">Prescottella agglutinans</name>
    <dbReference type="NCBI Taxonomy" id="1644129"/>
    <lineage>
        <taxon>Bacteria</taxon>
        <taxon>Bacillati</taxon>
        <taxon>Actinomycetota</taxon>
        <taxon>Actinomycetes</taxon>
        <taxon>Mycobacteriales</taxon>
        <taxon>Nocardiaceae</taxon>
        <taxon>Prescottella</taxon>
    </lineage>
</organism>
<dbReference type="CDD" id="cd07402">
    <property type="entry name" value="MPP_GpdQ"/>
    <property type="match status" value="1"/>
</dbReference>
<feature type="domain" description="Calcineurin-like phosphoesterase" evidence="5">
    <location>
        <begin position="11"/>
        <end position="205"/>
    </location>
</feature>
<accession>A0A438BKJ5</accession>
<dbReference type="Proteomes" id="UP000286208">
    <property type="component" value="Unassembled WGS sequence"/>
</dbReference>